<dbReference type="InterPro" id="IPR002942">
    <property type="entry name" value="S4_RNA-bd"/>
</dbReference>
<dbReference type="AlphaFoldDB" id="A0A0F9RA43"/>
<dbReference type="FunFam" id="1.10.240.10:FF:000006">
    <property type="entry name" value="Tyrosine--tRNA ligase"/>
    <property type="match status" value="1"/>
</dbReference>
<evidence type="ECO:0000259" key="12">
    <source>
        <dbReference type="SMART" id="SM00363"/>
    </source>
</evidence>
<dbReference type="InterPro" id="IPR054608">
    <property type="entry name" value="SYY-like_C"/>
</dbReference>
<name>A0A0F9RA43_9ZZZZ</name>
<dbReference type="Gene3D" id="3.40.50.620">
    <property type="entry name" value="HUPs"/>
    <property type="match status" value="1"/>
</dbReference>
<comment type="catalytic activity">
    <reaction evidence="11">
        <text>tRNA(Tyr) + L-tyrosine + ATP = L-tyrosyl-tRNA(Tyr) + AMP + diphosphate + H(+)</text>
        <dbReference type="Rhea" id="RHEA:10220"/>
        <dbReference type="Rhea" id="RHEA-COMP:9706"/>
        <dbReference type="Rhea" id="RHEA-COMP:9707"/>
        <dbReference type="ChEBI" id="CHEBI:15378"/>
        <dbReference type="ChEBI" id="CHEBI:30616"/>
        <dbReference type="ChEBI" id="CHEBI:33019"/>
        <dbReference type="ChEBI" id="CHEBI:58315"/>
        <dbReference type="ChEBI" id="CHEBI:78442"/>
        <dbReference type="ChEBI" id="CHEBI:78536"/>
        <dbReference type="ChEBI" id="CHEBI:456215"/>
        <dbReference type="EC" id="6.1.1.1"/>
    </reaction>
</comment>
<dbReference type="PROSITE" id="PS00178">
    <property type="entry name" value="AA_TRNA_LIGASE_I"/>
    <property type="match status" value="1"/>
</dbReference>
<gene>
    <name evidence="13" type="ORF">LCGC14_0997880</name>
</gene>
<evidence type="ECO:0000256" key="9">
    <source>
        <dbReference type="ARBA" id="ARBA00023146"/>
    </source>
</evidence>
<dbReference type="SUPFAM" id="SSF55174">
    <property type="entry name" value="Alpha-L RNA-binding motif"/>
    <property type="match status" value="1"/>
</dbReference>
<accession>A0A0F9RA43</accession>
<proteinExistence type="inferred from homology"/>
<evidence type="ECO:0000256" key="10">
    <source>
        <dbReference type="ARBA" id="ARBA00033323"/>
    </source>
</evidence>
<evidence type="ECO:0000256" key="1">
    <source>
        <dbReference type="ARBA" id="ARBA00011738"/>
    </source>
</evidence>
<dbReference type="PANTHER" id="PTHR11766:SF1">
    <property type="entry name" value="TYROSINE--TRNA LIGASE"/>
    <property type="match status" value="1"/>
</dbReference>
<comment type="subunit">
    <text evidence="1">Homodimer.</text>
</comment>
<dbReference type="SUPFAM" id="SSF52374">
    <property type="entry name" value="Nucleotidylyl transferase"/>
    <property type="match status" value="1"/>
</dbReference>
<reference evidence="13" key="1">
    <citation type="journal article" date="2015" name="Nature">
        <title>Complex archaea that bridge the gap between prokaryotes and eukaryotes.</title>
        <authorList>
            <person name="Spang A."/>
            <person name="Saw J.H."/>
            <person name="Jorgensen S.L."/>
            <person name="Zaremba-Niedzwiedzka K."/>
            <person name="Martijn J."/>
            <person name="Lind A.E."/>
            <person name="van Eijk R."/>
            <person name="Schleper C."/>
            <person name="Guy L."/>
            <person name="Ettema T.J."/>
        </authorList>
    </citation>
    <scope>NUCLEOTIDE SEQUENCE</scope>
</reference>
<evidence type="ECO:0000256" key="7">
    <source>
        <dbReference type="ARBA" id="ARBA00022884"/>
    </source>
</evidence>
<keyword evidence="5" id="KW-0547">Nucleotide-binding</keyword>
<dbReference type="CDD" id="cd00165">
    <property type="entry name" value="S4"/>
    <property type="match status" value="1"/>
</dbReference>
<keyword evidence="7" id="KW-0694">RNA-binding</keyword>
<dbReference type="PRINTS" id="PR01040">
    <property type="entry name" value="TRNASYNTHTYR"/>
</dbReference>
<feature type="domain" description="RNA-binding S4" evidence="12">
    <location>
        <begin position="361"/>
        <end position="422"/>
    </location>
</feature>
<dbReference type="GO" id="GO:0004831">
    <property type="term" value="F:tyrosine-tRNA ligase activity"/>
    <property type="evidence" value="ECO:0007669"/>
    <property type="project" value="UniProtKB-EC"/>
</dbReference>
<keyword evidence="9" id="KW-0030">Aminoacyl-tRNA synthetase</keyword>
<evidence type="ECO:0000313" key="13">
    <source>
        <dbReference type="EMBL" id="KKN14258.1"/>
    </source>
</evidence>
<dbReference type="InterPro" id="IPR014729">
    <property type="entry name" value="Rossmann-like_a/b/a_fold"/>
</dbReference>
<dbReference type="NCBIfam" id="TIGR00234">
    <property type="entry name" value="tyrS"/>
    <property type="match status" value="1"/>
</dbReference>
<dbReference type="HAMAP" id="MF_02007">
    <property type="entry name" value="Tyr_tRNA_synth_type2"/>
    <property type="match status" value="1"/>
</dbReference>
<keyword evidence="4" id="KW-0436">Ligase</keyword>
<evidence type="ECO:0000256" key="11">
    <source>
        <dbReference type="ARBA" id="ARBA00048248"/>
    </source>
</evidence>
<dbReference type="InterPro" id="IPR002305">
    <property type="entry name" value="aa-tRNA-synth_Ic"/>
</dbReference>
<evidence type="ECO:0000256" key="3">
    <source>
        <dbReference type="ARBA" id="ARBA00022490"/>
    </source>
</evidence>
<dbReference type="GO" id="GO:0006437">
    <property type="term" value="P:tyrosyl-tRNA aminoacylation"/>
    <property type="evidence" value="ECO:0007669"/>
    <property type="project" value="InterPro"/>
</dbReference>
<keyword evidence="3" id="KW-0963">Cytoplasm</keyword>
<dbReference type="InterPro" id="IPR024088">
    <property type="entry name" value="Tyr-tRNA-ligase_bac-type"/>
</dbReference>
<dbReference type="PROSITE" id="PS50889">
    <property type="entry name" value="S4"/>
    <property type="match status" value="1"/>
</dbReference>
<dbReference type="CDD" id="cd00805">
    <property type="entry name" value="TyrRS_core"/>
    <property type="match status" value="1"/>
</dbReference>
<dbReference type="GO" id="GO:0005829">
    <property type="term" value="C:cytosol"/>
    <property type="evidence" value="ECO:0007669"/>
    <property type="project" value="TreeGrafter"/>
</dbReference>
<dbReference type="EC" id="6.1.1.1" evidence="2"/>
<dbReference type="FunFam" id="3.40.50.620:FF:000061">
    <property type="entry name" value="Tyrosine--tRNA ligase"/>
    <property type="match status" value="1"/>
</dbReference>
<dbReference type="InterPro" id="IPR002307">
    <property type="entry name" value="Tyr-tRNA-ligase"/>
</dbReference>
<dbReference type="SMART" id="SM00363">
    <property type="entry name" value="S4"/>
    <property type="match status" value="1"/>
</dbReference>
<dbReference type="InterPro" id="IPR001412">
    <property type="entry name" value="aa-tRNA-synth_I_CS"/>
</dbReference>
<organism evidence="13">
    <name type="scientific">marine sediment metagenome</name>
    <dbReference type="NCBI Taxonomy" id="412755"/>
    <lineage>
        <taxon>unclassified sequences</taxon>
        <taxon>metagenomes</taxon>
        <taxon>ecological metagenomes</taxon>
    </lineage>
</organism>
<dbReference type="PANTHER" id="PTHR11766">
    <property type="entry name" value="TYROSYL-TRNA SYNTHETASE"/>
    <property type="match status" value="1"/>
</dbReference>
<evidence type="ECO:0000256" key="2">
    <source>
        <dbReference type="ARBA" id="ARBA00013160"/>
    </source>
</evidence>
<dbReference type="Pfam" id="PF00579">
    <property type="entry name" value="tRNA-synt_1b"/>
    <property type="match status" value="1"/>
</dbReference>
<protein>
    <recommendedName>
        <fullName evidence="2">tyrosine--tRNA ligase</fullName>
        <ecNumber evidence="2">6.1.1.1</ecNumber>
    </recommendedName>
    <alternativeName>
        <fullName evidence="10">Tyrosyl-tRNA synthetase</fullName>
    </alternativeName>
</protein>
<sequence length="426" mass="48915">MKSVEEQFEYLKKGCVDLIQEKELKAKLARSLKKNKPLKVKAGFDPTAPDIHLGHTVLLRKMKHFQDLGHDVIFLIGDFTGLIGDPSGRSATRPPLTREEINKNADTYKKQIFKILDPEKTIIDFNSRWLGKLTSTDIINLASKYTVARILERDDFTNRLKNNKPISVHEILYPLMQAYDSVALRADVELGGTDQKFNLLVGREIQRAFKQEPQVIMTTPLLEGLTGVEKMSKSLNNYIGITEPPSEIYGKVMSISDPLMFRYYELLTDESLSQIEKWKKEVKEEKINPKDLKSRLSLSIASDFWGKEKAKKALQEFERIFKEKELPTKIEDIEIKIGKKIEPKGKVKDKTKVEAVVTVVPLIDLLVERSIFPSRKEAKRVIRQGGVYLDGKRIEDIAFKIDLSKKSDLILKIGKRKFYRIIKKKV</sequence>
<evidence type="ECO:0000256" key="8">
    <source>
        <dbReference type="ARBA" id="ARBA00022917"/>
    </source>
</evidence>
<evidence type="ECO:0000256" key="4">
    <source>
        <dbReference type="ARBA" id="ARBA00022598"/>
    </source>
</evidence>
<dbReference type="InterPro" id="IPR036986">
    <property type="entry name" value="S4_RNA-bd_sf"/>
</dbReference>
<evidence type="ECO:0000256" key="6">
    <source>
        <dbReference type="ARBA" id="ARBA00022840"/>
    </source>
</evidence>
<dbReference type="Pfam" id="PF22421">
    <property type="entry name" value="SYY_C-terminal"/>
    <property type="match status" value="1"/>
</dbReference>
<dbReference type="InterPro" id="IPR024108">
    <property type="entry name" value="Tyr-tRNA-ligase_bac_2"/>
</dbReference>
<keyword evidence="8" id="KW-0648">Protein biosynthesis</keyword>
<comment type="caution">
    <text evidence="13">The sequence shown here is derived from an EMBL/GenBank/DDBJ whole genome shotgun (WGS) entry which is preliminary data.</text>
</comment>
<dbReference type="Gene3D" id="1.10.240.10">
    <property type="entry name" value="Tyrosyl-Transfer RNA Synthetase"/>
    <property type="match status" value="1"/>
</dbReference>
<evidence type="ECO:0000256" key="5">
    <source>
        <dbReference type="ARBA" id="ARBA00022741"/>
    </source>
</evidence>
<dbReference type="Gene3D" id="3.10.290.10">
    <property type="entry name" value="RNA-binding S4 domain"/>
    <property type="match status" value="1"/>
</dbReference>
<dbReference type="EMBL" id="LAZR01003836">
    <property type="protein sequence ID" value="KKN14258.1"/>
    <property type="molecule type" value="Genomic_DNA"/>
</dbReference>
<dbReference type="GO" id="GO:0005524">
    <property type="term" value="F:ATP binding"/>
    <property type="evidence" value="ECO:0007669"/>
    <property type="project" value="UniProtKB-KW"/>
</dbReference>
<keyword evidence="6" id="KW-0067">ATP-binding</keyword>
<dbReference type="GO" id="GO:0003723">
    <property type="term" value="F:RNA binding"/>
    <property type="evidence" value="ECO:0007669"/>
    <property type="project" value="UniProtKB-KW"/>
</dbReference>